<dbReference type="Proteomes" id="UP000243140">
    <property type="component" value="Unassembled WGS sequence"/>
</dbReference>
<dbReference type="InterPro" id="IPR000084">
    <property type="entry name" value="PE-PGRS_N"/>
</dbReference>
<dbReference type="InterPro" id="IPR038332">
    <property type="entry name" value="PPE_sf"/>
</dbReference>
<dbReference type="SUPFAM" id="SSF140459">
    <property type="entry name" value="PE/PPE dimer-like"/>
    <property type="match status" value="1"/>
</dbReference>
<evidence type="ECO:0000313" key="2">
    <source>
        <dbReference type="EMBL" id="ORA81201.1"/>
    </source>
</evidence>
<comment type="caution">
    <text evidence="2">The sequence shown here is derived from an EMBL/GenBank/DDBJ whole genome shotgun (WGS) entry which is preliminary data.</text>
</comment>
<gene>
    <name evidence="2" type="ORF">BST29_14840</name>
</gene>
<dbReference type="Pfam" id="PF00934">
    <property type="entry name" value="PE"/>
    <property type="match status" value="1"/>
</dbReference>
<reference evidence="2 3" key="1">
    <citation type="submission" date="2017-02" db="EMBL/GenBank/DDBJ databases">
        <title>The new phylogeny of genus Mycobacterium.</title>
        <authorList>
            <person name="Tortoli E."/>
            <person name="Trovato A."/>
            <person name="Cirillo D.M."/>
        </authorList>
    </citation>
    <scope>NUCLEOTIDE SEQUENCE [LARGE SCALE GENOMIC DNA]</scope>
    <source>
        <strain evidence="2 3">IP1130001</strain>
    </source>
</reference>
<dbReference type="EMBL" id="MVHV01000014">
    <property type="protein sequence ID" value="ORA81201.1"/>
    <property type="molecule type" value="Genomic_DNA"/>
</dbReference>
<name>A0ABX3SQ72_MYCMA</name>
<dbReference type="Gene3D" id="1.10.287.850">
    <property type="entry name" value="HP0062-like domain"/>
    <property type="match status" value="1"/>
</dbReference>
<sequence length="622" mass="62481">MSFVSTVPEVVTDAAVNLAGVGSTLEQATVAAAGPTTTLTAAAADEVSTAISQLFGAYGQQFQTLSAQAAAFHNEFVSLLSGGAAAYLSTEVANAEQSLLNAVIAPAATGTTVAASSAAIPILGGLDPILGGLNAFLTGGNLAPYIGLPPILSGLDPILGDVSSLLFTGGPIGSILATSPLGPILNGVGQDVGGVVSTLLSGGLPALLSNPFAPITQALSGVITDVPGLQGLEPLLQPLLPGLSEAGQTASGFGDPYQVLFANTSANLQSLFATWSADPFPVLREVIANQQVYAQTIAAALAAGIQNLPAELANLPAEIQAGIQGLATFNPGALLQTYINQQIGYAQTISTSLQLAATDLGNRLPVFQADLAMASQAFAAGNYTGAVNDVAEGLLNLFIAGFNTSNLSNILLVGPAGDLLPILGIPGQMAQNFTNLLLAGSIPAQMAQNYTNLVDKLTNAMISTTISLQLASSPPIVMDAYFGLPLSLAFSALGSPFAGLNALATSAATFGTAVQSGNGVAALGALIDAPAVYANGVLNGETLVDLNMPVTVAGVTIPITMHLPFDGILVPPHPITATVDLSLLGIPLPVNLTLGGTPFQGLLPELINYLPEQLATVITPAA</sequence>
<evidence type="ECO:0000313" key="3">
    <source>
        <dbReference type="Proteomes" id="UP000243140"/>
    </source>
</evidence>
<keyword evidence="3" id="KW-1185">Reference proteome</keyword>
<organism evidence="2 3">
    <name type="scientific">Mycobacterium malmoense</name>
    <dbReference type="NCBI Taxonomy" id="1780"/>
    <lineage>
        <taxon>Bacteria</taxon>
        <taxon>Bacillati</taxon>
        <taxon>Actinomycetota</taxon>
        <taxon>Actinomycetes</taxon>
        <taxon>Mycobacteriales</taxon>
        <taxon>Mycobacteriaceae</taxon>
        <taxon>Mycobacterium</taxon>
    </lineage>
</organism>
<dbReference type="RefSeq" id="WP_071509955.1">
    <property type="nucleotide sequence ID" value="NZ_CP060015.1"/>
</dbReference>
<proteinExistence type="predicted"/>
<feature type="domain" description="PE" evidence="1">
    <location>
        <begin position="4"/>
        <end position="94"/>
    </location>
</feature>
<accession>A0ABX3SQ72</accession>
<evidence type="ECO:0000259" key="1">
    <source>
        <dbReference type="Pfam" id="PF00934"/>
    </source>
</evidence>
<protein>
    <recommendedName>
        <fullName evidence="1">PE domain-containing protein</fullName>
    </recommendedName>
</protein>